<feature type="transmembrane region" description="Helical" evidence="1">
    <location>
        <begin position="115"/>
        <end position="136"/>
    </location>
</feature>
<accession>A0A5C4M095</accession>
<evidence type="ECO:0000313" key="3">
    <source>
        <dbReference type="Proteomes" id="UP000305546"/>
    </source>
</evidence>
<gene>
    <name evidence="2" type="ORF">FG385_16640</name>
</gene>
<evidence type="ECO:0000256" key="1">
    <source>
        <dbReference type="SAM" id="Phobius"/>
    </source>
</evidence>
<dbReference type="OrthoDB" id="3789019at2"/>
<keyword evidence="1" id="KW-0812">Transmembrane</keyword>
<dbReference type="AlphaFoldDB" id="A0A5C4M095"/>
<reference evidence="2 3" key="1">
    <citation type="submission" date="2019-06" db="EMBL/GenBank/DDBJ databases">
        <title>Amycolatopsis alkalitolerans sp. nov., isolated from Gastrodia elata Blume.</title>
        <authorList>
            <person name="Narsing Rao M.P."/>
            <person name="Li W.J."/>
        </authorList>
    </citation>
    <scope>NUCLEOTIDE SEQUENCE [LARGE SCALE GENOMIC DNA]</scope>
    <source>
        <strain evidence="2 3">SYSUP0005</strain>
    </source>
</reference>
<name>A0A5C4M095_9PSEU</name>
<organism evidence="2 3">
    <name type="scientific">Amycolatopsis alkalitolerans</name>
    <dbReference type="NCBI Taxonomy" id="2547244"/>
    <lineage>
        <taxon>Bacteria</taxon>
        <taxon>Bacillati</taxon>
        <taxon>Actinomycetota</taxon>
        <taxon>Actinomycetes</taxon>
        <taxon>Pseudonocardiales</taxon>
        <taxon>Pseudonocardiaceae</taxon>
        <taxon>Amycolatopsis</taxon>
    </lineage>
</organism>
<feature type="transmembrane region" description="Helical" evidence="1">
    <location>
        <begin position="48"/>
        <end position="70"/>
    </location>
</feature>
<comment type="caution">
    <text evidence="2">The sequence shown here is derived from an EMBL/GenBank/DDBJ whole genome shotgun (WGS) entry which is preliminary data.</text>
</comment>
<proteinExistence type="predicted"/>
<keyword evidence="1" id="KW-1133">Transmembrane helix</keyword>
<evidence type="ECO:0000313" key="2">
    <source>
        <dbReference type="EMBL" id="TNC24870.1"/>
    </source>
</evidence>
<protein>
    <submittedName>
        <fullName evidence="2">Uncharacterized protein</fullName>
    </submittedName>
</protein>
<dbReference type="RefSeq" id="WP_139097658.1">
    <property type="nucleotide sequence ID" value="NZ_VDFW01000013.1"/>
</dbReference>
<keyword evidence="3" id="KW-1185">Reference proteome</keyword>
<dbReference type="EMBL" id="VDFW01000013">
    <property type="protein sequence ID" value="TNC24870.1"/>
    <property type="molecule type" value="Genomic_DNA"/>
</dbReference>
<feature type="transmembrane region" description="Helical" evidence="1">
    <location>
        <begin position="14"/>
        <end position="36"/>
    </location>
</feature>
<sequence>MNTKVRPSTRSRRAGYVIAIVLGGALAYLINVAPGWEVLPFLTPETSAVLPLVNASILVGIALNLIWLFIDPPWFTALGGLATTGLGLAALVRFWQVFPVAFAAGSFNWAMLIRIGLVVGIVGSAIGLLVNFGSLLRALPGVKSSR</sequence>
<keyword evidence="1" id="KW-0472">Membrane</keyword>
<feature type="transmembrane region" description="Helical" evidence="1">
    <location>
        <begin position="77"/>
        <end position="95"/>
    </location>
</feature>
<dbReference type="Proteomes" id="UP000305546">
    <property type="component" value="Unassembled WGS sequence"/>
</dbReference>